<accession>A0A183I9D0</accession>
<evidence type="ECO:0000313" key="15">
    <source>
        <dbReference type="WBParaSite" id="SBAD_0000023801-mRNA-1"/>
    </source>
</evidence>
<organism evidence="15">
    <name type="scientific">Soboliphyme baturini</name>
    <dbReference type="NCBI Taxonomy" id="241478"/>
    <lineage>
        <taxon>Eukaryota</taxon>
        <taxon>Metazoa</taxon>
        <taxon>Ecdysozoa</taxon>
        <taxon>Nematoda</taxon>
        <taxon>Enoplea</taxon>
        <taxon>Dorylaimia</taxon>
        <taxon>Dioctophymatida</taxon>
        <taxon>Dioctophymatoidea</taxon>
        <taxon>Soboliphymatidae</taxon>
        <taxon>Soboliphyme</taxon>
    </lineage>
</organism>
<evidence type="ECO:0000256" key="5">
    <source>
        <dbReference type="ARBA" id="ARBA00022723"/>
    </source>
</evidence>
<dbReference type="PANTHER" id="PTHR12439">
    <property type="entry name" value="PLACENTAL PROTEIN 11-RELATED"/>
    <property type="match status" value="1"/>
</dbReference>
<dbReference type="SUPFAM" id="SSF142877">
    <property type="entry name" value="EndoU-like"/>
    <property type="match status" value="1"/>
</dbReference>
<evidence type="ECO:0000256" key="11">
    <source>
        <dbReference type="RuleBase" id="RU367085"/>
    </source>
</evidence>
<dbReference type="InterPro" id="IPR039787">
    <property type="entry name" value="ENDOU"/>
</dbReference>
<evidence type="ECO:0000256" key="2">
    <source>
        <dbReference type="ARBA" id="ARBA00010168"/>
    </source>
</evidence>
<comment type="subunit">
    <text evidence="3 11">Monomer.</text>
</comment>
<dbReference type="Proteomes" id="UP000270296">
    <property type="component" value="Unassembled WGS sequence"/>
</dbReference>
<dbReference type="GO" id="GO:0046872">
    <property type="term" value="F:metal ion binding"/>
    <property type="evidence" value="ECO:0007669"/>
    <property type="project" value="UniProtKB-UniRule"/>
</dbReference>
<dbReference type="CDD" id="cd21159">
    <property type="entry name" value="XendoU"/>
    <property type="match status" value="1"/>
</dbReference>
<comment type="similarity">
    <text evidence="2 11">Belongs to the ENDOU family.</text>
</comment>
<dbReference type="AlphaFoldDB" id="A0A183I9D0"/>
<keyword evidence="5 11" id="KW-0479">Metal-binding</keyword>
<evidence type="ECO:0000256" key="7">
    <source>
        <dbReference type="ARBA" id="ARBA00022801"/>
    </source>
</evidence>
<keyword evidence="8 11" id="KW-0694">RNA-binding</keyword>
<dbReference type="OrthoDB" id="430326at2759"/>
<dbReference type="Pfam" id="PF09412">
    <property type="entry name" value="XendoU"/>
    <property type="match status" value="1"/>
</dbReference>
<evidence type="ECO:0000256" key="1">
    <source>
        <dbReference type="ARBA" id="ARBA00001936"/>
    </source>
</evidence>
<reference evidence="13 14" key="2">
    <citation type="submission" date="2018-11" db="EMBL/GenBank/DDBJ databases">
        <authorList>
            <consortium name="Pathogen Informatics"/>
        </authorList>
    </citation>
    <scope>NUCLEOTIDE SEQUENCE [LARGE SCALE GENOMIC DNA]</scope>
</reference>
<evidence type="ECO:0000259" key="12">
    <source>
        <dbReference type="PROSITE" id="PS51959"/>
    </source>
</evidence>
<evidence type="ECO:0000256" key="8">
    <source>
        <dbReference type="ARBA" id="ARBA00022884"/>
    </source>
</evidence>
<feature type="domain" description="EndoU" evidence="12">
    <location>
        <begin position="1"/>
        <end position="254"/>
    </location>
</feature>
<evidence type="ECO:0000256" key="6">
    <source>
        <dbReference type="ARBA" id="ARBA00022759"/>
    </source>
</evidence>
<comment type="cofactor">
    <cofactor evidence="1 11">
        <name>Mn(2+)</name>
        <dbReference type="ChEBI" id="CHEBI:29035"/>
    </cofactor>
</comment>
<keyword evidence="10" id="KW-0456">Lyase</keyword>
<dbReference type="GO" id="GO:0016829">
    <property type="term" value="F:lyase activity"/>
    <property type="evidence" value="ECO:0007669"/>
    <property type="project" value="UniProtKB-KW"/>
</dbReference>
<dbReference type="PROSITE" id="PS51959">
    <property type="entry name" value="ENDOU"/>
    <property type="match status" value="1"/>
</dbReference>
<dbReference type="WBParaSite" id="SBAD_0000023801-mRNA-1">
    <property type="protein sequence ID" value="SBAD_0000023801-mRNA-1"/>
    <property type="gene ID" value="SBAD_0000023801"/>
</dbReference>
<dbReference type="GO" id="GO:0016787">
    <property type="term" value="F:hydrolase activity"/>
    <property type="evidence" value="ECO:0007669"/>
    <property type="project" value="UniProtKB-KW"/>
</dbReference>
<dbReference type="InterPro" id="IPR037227">
    <property type="entry name" value="EndoU-like"/>
</dbReference>
<keyword evidence="6 11" id="KW-0255">Endonuclease</keyword>
<dbReference type="GO" id="GO:0004521">
    <property type="term" value="F:RNA endonuclease activity"/>
    <property type="evidence" value="ECO:0007669"/>
    <property type="project" value="UniProtKB-UniRule"/>
</dbReference>
<dbReference type="InterPro" id="IPR018998">
    <property type="entry name" value="EndoU_C"/>
</dbReference>
<evidence type="ECO:0000256" key="4">
    <source>
        <dbReference type="ARBA" id="ARBA00022722"/>
    </source>
</evidence>
<gene>
    <name evidence="13" type="ORF">SBAD_LOCUS224</name>
</gene>
<dbReference type="GO" id="GO:0003723">
    <property type="term" value="F:RNA binding"/>
    <property type="evidence" value="ECO:0007669"/>
    <property type="project" value="UniProtKB-UniRule"/>
</dbReference>
<evidence type="ECO:0000313" key="14">
    <source>
        <dbReference type="Proteomes" id="UP000270296"/>
    </source>
</evidence>
<protein>
    <submittedName>
        <fullName evidence="15">Endoribonuclease</fullName>
    </submittedName>
</protein>
<evidence type="ECO:0000313" key="13">
    <source>
        <dbReference type="EMBL" id="VDO80996.1"/>
    </source>
</evidence>
<evidence type="ECO:0000256" key="9">
    <source>
        <dbReference type="ARBA" id="ARBA00023211"/>
    </source>
</evidence>
<keyword evidence="9 11" id="KW-0464">Manganese</keyword>
<evidence type="ECO:0000256" key="3">
    <source>
        <dbReference type="ARBA" id="ARBA00011245"/>
    </source>
</evidence>
<keyword evidence="14" id="KW-1185">Reference proteome</keyword>
<sequence length="254" mass="29572">MRKADIDAAKPRDITLNYQQRTTPLSPIDLAKLPLFKNISTEMLQRGTYAAYLKLIDNYHPNTAITENWTEEQYRAIDEFMDEVMQTKVFTIMWQFLISKGLASEDPEQFKADLKRMWFAFYSRAPGKSSSSGFEHVFCGELRNKRKIVDGLHYWVRYYMLEHEGQVNYLGYLQIGKEIASTIHYNWRKCRKDVGSFLIGTSPEFDFALFTMCYVAKPGNTACKFEIDRQKMAVTSYKLNDTPHIGTSYPVILK</sequence>
<keyword evidence="7 11" id="KW-0378">Hydrolase</keyword>
<proteinExistence type="inferred from homology"/>
<keyword evidence="4 11" id="KW-0540">Nuclease</keyword>
<evidence type="ECO:0000256" key="10">
    <source>
        <dbReference type="ARBA" id="ARBA00023239"/>
    </source>
</evidence>
<dbReference type="EMBL" id="UZAM01000416">
    <property type="protein sequence ID" value="VDO80996.1"/>
    <property type="molecule type" value="Genomic_DNA"/>
</dbReference>
<dbReference type="PANTHER" id="PTHR12439:SF42">
    <property type="entry name" value="ENDORIBONUCLEASE-RELATED"/>
    <property type="match status" value="1"/>
</dbReference>
<reference evidence="15" key="1">
    <citation type="submission" date="2016-06" db="UniProtKB">
        <authorList>
            <consortium name="WormBaseParasite"/>
        </authorList>
    </citation>
    <scope>IDENTIFICATION</scope>
</reference>
<name>A0A183I9D0_9BILA</name>